<feature type="transmembrane region" description="Helical" evidence="5">
    <location>
        <begin position="117"/>
        <end position="134"/>
    </location>
</feature>
<evidence type="ECO:0000256" key="2">
    <source>
        <dbReference type="ARBA" id="ARBA00022692"/>
    </source>
</evidence>
<comment type="subcellular location">
    <subcellularLocation>
        <location evidence="1">Cell membrane</location>
        <topology evidence="1">Multi-pass membrane protein</topology>
    </subcellularLocation>
</comment>
<dbReference type="RefSeq" id="WP_345571465.1">
    <property type="nucleotide sequence ID" value="NZ_BAABDQ010000026.1"/>
</dbReference>
<feature type="transmembrane region" description="Helical" evidence="5">
    <location>
        <begin position="389"/>
        <end position="410"/>
    </location>
</feature>
<evidence type="ECO:0000256" key="5">
    <source>
        <dbReference type="SAM" id="Phobius"/>
    </source>
</evidence>
<evidence type="ECO:0000259" key="6">
    <source>
        <dbReference type="PROSITE" id="PS50850"/>
    </source>
</evidence>
<feature type="transmembrane region" description="Helical" evidence="5">
    <location>
        <begin position="300"/>
        <end position="319"/>
    </location>
</feature>
<accession>A0ABP6YV49</accession>
<organism evidence="7 8">
    <name type="scientific">Nonomuraea rosea</name>
    <dbReference type="NCBI Taxonomy" id="638574"/>
    <lineage>
        <taxon>Bacteria</taxon>
        <taxon>Bacillati</taxon>
        <taxon>Actinomycetota</taxon>
        <taxon>Actinomycetes</taxon>
        <taxon>Streptosporangiales</taxon>
        <taxon>Streptosporangiaceae</taxon>
        <taxon>Nonomuraea</taxon>
    </lineage>
</organism>
<comment type="caution">
    <text evidence="7">The sequence shown here is derived from an EMBL/GenBank/DDBJ whole genome shotgun (WGS) entry which is preliminary data.</text>
</comment>
<dbReference type="EMBL" id="BAABDQ010000026">
    <property type="protein sequence ID" value="GAA3590919.1"/>
    <property type="molecule type" value="Genomic_DNA"/>
</dbReference>
<feature type="domain" description="Major facilitator superfamily (MFS) profile" evidence="6">
    <location>
        <begin position="24"/>
        <end position="415"/>
    </location>
</feature>
<name>A0ABP6YV49_9ACTN</name>
<feature type="transmembrane region" description="Helical" evidence="5">
    <location>
        <begin position="224"/>
        <end position="242"/>
    </location>
</feature>
<dbReference type="InterPro" id="IPR036259">
    <property type="entry name" value="MFS_trans_sf"/>
</dbReference>
<evidence type="ECO:0000256" key="3">
    <source>
        <dbReference type="ARBA" id="ARBA00022989"/>
    </source>
</evidence>
<dbReference type="PROSITE" id="PS50850">
    <property type="entry name" value="MFS"/>
    <property type="match status" value="1"/>
</dbReference>
<dbReference type="InterPro" id="IPR011701">
    <property type="entry name" value="MFS"/>
</dbReference>
<keyword evidence="3 5" id="KW-1133">Transmembrane helix</keyword>
<keyword evidence="8" id="KW-1185">Reference proteome</keyword>
<dbReference type="SUPFAM" id="SSF103473">
    <property type="entry name" value="MFS general substrate transporter"/>
    <property type="match status" value="1"/>
</dbReference>
<feature type="transmembrane region" description="Helical" evidence="5">
    <location>
        <begin position="93"/>
        <end position="111"/>
    </location>
</feature>
<dbReference type="PANTHER" id="PTHR11662">
    <property type="entry name" value="SOLUTE CARRIER FAMILY 17"/>
    <property type="match status" value="1"/>
</dbReference>
<gene>
    <name evidence="7" type="ORF">GCM10022419_087070</name>
</gene>
<protein>
    <submittedName>
        <fullName evidence="7">MFS transporter</fullName>
    </submittedName>
</protein>
<proteinExistence type="predicted"/>
<dbReference type="InterPro" id="IPR050382">
    <property type="entry name" value="MFS_Na/Anion_cotransporter"/>
</dbReference>
<dbReference type="Proteomes" id="UP001500630">
    <property type="component" value="Unassembled WGS sequence"/>
</dbReference>
<dbReference type="Gene3D" id="1.20.1250.20">
    <property type="entry name" value="MFS general substrate transporter like domains"/>
    <property type="match status" value="2"/>
</dbReference>
<feature type="transmembrane region" description="Helical" evidence="5">
    <location>
        <begin position="325"/>
        <end position="349"/>
    </location>
</feature>
<feature type="transmembrane region" description="Helical" evidence="5">
    <location>
        <begin position="248"/>
        <end position="279"/>
    </location>
</feature>
<feature type="transmembrane region" description="Helical" evidence="5">
    <location>
        <begin position="361"/>
        <end position="383"/>
    </location>
</feature>
<sequence>MPSDPHPTHAPALTPTLPHKWLRISGLLLVGLFVAYLDRSNLSVGIKNISTDLGFSGEKFAGTSSLALTAFLVGYLIANFLGGFLTARIDAKWILLATVAGYSLCTVLIGFADSVGVLVALRVGVGIFEGIYWPQQFRMAKAWFDDREMSRASAMIQYYGQYLALALGFFVLTPVEASFGWRPMFWVLGAIGLVVILPLYARFLPTAPGTTTVSTAGQKSGGRLTFAAFGGWRFVLLVFSYFTNGMLFWGITLFIPLIVPTFGFATSINGLLAAAPYLVSLVLTVPMMLLADRTGRRGPIAVSGLVVGGVLLAGVAFTTNPVLQFALICLGLGYFTAAYTPNIWAIAVTDLPAHAVGPATGIINGFGAGGGGIVAGALVGALLAATGTYALGLSVLGLVAIIGGLALLLYTRMRPAAH</sequence>
<dbReference type="Pfam" id="PF07690">
    <property type="entry name" value="MFS_1"/>
    <property type="match status" value="1"/>
</dbReference>
<keyword evidence="2 5" id="KW-0812">Transmembrane</keyword>
<evidence type="ECO:0000313" key="8">
    <source>
        <dbReference type="Proteomes" id="UP001500630"/>
    </source>
</evidence>
<feature type="transmembrane region" description="Helical" evidence="5">
    <location>
        <begin position="184"/>
        <end position="203"/>
    </location>
</feature>
<reference evidence="8" key="1">
    <citation type="journal article" date="2019" name="Int. J. Syst. Evol. Microbiol.">
        <title>The Global Catalogue of Microorganisms (GCM) 10K type strain sequencing project: providing services to taxonomists for standard genome sequencing and annotation.</title>
        <authorList>
            <consortium name="The Broad Institute Genomics Platform"/>
            <consortium name="The Broad Institute Genome Sequencing Center for Infectious Disease"/>
            <person name="Wu L."/>
            <person name="Ma J."/>
        </authorList>
    </citation>
    <scope>NUCLEOTIDE SEQUENCE [LARGE SCALE GENOMIC DNA]</scope>
    <source>
        <strain evidence="8">JCM 17326</strain>
    </source>
</reference>
<evidence type="ECO:0000313" key="7">
    <source>
        <dbReference type="EMBL" id="GAA3590919.1"/>
    </source>
</evidence>
<feature type="transmembrane region" description="Helical" evidence="5">
    <location>
        <begin position="60"/>
        <end position="81"/>
    </location>
</feature>
<keyword evidence="4 5" id="KW-0472">Membrane</keyword>
<feature type="transmembrane region" description="Helical" evidence="5">
    <location>
        <begin position="155"/>
        <end position="172"/>
    </location>
</feature>
<evidence type="ECO:0000256" key="1">
    <source>
        <dbReference type="ARBA" id="ARBA00004651"/>
    </source>
</evidence>
<dbReference type="InterPro" id="IPR020846">
    <property type="entry name" value="MFS_dom"/>
</dbReference>
<dbReference type="PANTHER" id="PTHR11662:SF399">
    <property type="entry name" value="FI19708P1-RELATED"/>
    <property type="match status" value="1"/>
</dbReference>
<evidence type="ECO:0000256" key="4">
    <source>
        <dbReference type="ARBA" id="ARBA00023136"/>
    </source>
</evidence>